<feature type="compositionally biased region" description="Polar residues" evidence="1">
    <location>
        <begin position="199"/>
        <end position="228"/>
    </location>
</feature>
<dbReference type="PANTHER" id="PTHR43830:SF3">
    <property type="entry name" value="PROTEIN PSP1"/>
    <property type="match status" value="1"/>
</dbReference>
<name>A0A6A6HJR2_VIRVR</name>
<feature type="compositionally biased region" description="Polar residues" evidence="1">
    <location>
        <begin position="625"/>
        <end position="634"/>
    </location>
</feature>
<feature type="compositionally biased region" description="Low complexity" evidence="1">
    <location>
        <begin position="803"/>
        <end position="823"/>
    </location>
</feature>
<feature type="compositionally biased region" description="Polar residues" evidence="1">
    <location>
        <begin position="79"/>
        <end position="95"/>
    </location>
</feature>
<feature type="region of interest" description="Disordered" evidence="1">
    <location>
        <begin position="693"/>
        <end position="869"/>
    </location>
</feature>
<evidence type="ECO:0000313" key="3">
    <source>
        <dbReference type="EMBL" id="KAF2238384.1"/>
    </source>
</evidence>
<dbReference type="PANTHER" id="PTHR43830">
    <property type="entry name" value="PROTEIN PSP1"/>
    <property type="match status" value="1"/>
</dbReference>
<feature type="compositionally biased region" description="Polar residues" evidence="1">
    <location>
        <begin position="648"/>
        <end position="658"/>
    </location>
</feature>
<feature type="domain" description="PSP1 C-terminal" evidence="2">
    <location>
        <begin position="517"/>
        <end position="602"/>
    </location>
</feature>
<protein>
    <submittedName>
        <fullName evidence="3">PSP1-domain-containing protein</fullName>
    </submittedName>
</protein>
<dbReference type="PROSITE" id="PS51411">
    <property type="entry name" value="PSP1_C"/>
    <property type="match status" value="1"/>
</dbReference>
<accession>A0A6A6HJR2</accession>
<dbReference type="Pfam" id="PF04468">
    <property type="entry name" value="PSP1"/>
    <property type="match status" value="1"/>
</dbReference>
<feature type="region of interest" description="Disordered" evidence="1">
    <location>
        <begin position="1"/>
        <end position="260"/>
    </location>
</feature>
<feature type="region of interest" description="Disordered" evidence="1">
    <location>
        <begin position="311"/>
        <end position="373"/>
    </location>
</feature>
<dbReference type="InterPro" id="IPR007557">
    <property type="entry name" value="PSP1_C"/>
</dbReference>
<feature type="compositionally biased region" description="Polar residues" evidence="1">
    <location>
        <begin position="699"/>
        <end position="726"/>
    </location>
</feature>
<dbReference type="EMBL" id="ML991776">
    <property type="protein sequence ID" value="KAF2238384.1"/>
    <property type="molecule type" value="Genomic_DNA"/>
</dbReference>
<keyword evidence="4" id="KW-1185">Reference proteome</keyword>
<feature type="compositionally biased region" description="Basic and acidic residues" evidence="1">
    <location>
        <begin position="345"/>
        <end position="354"/>
    </location>
</feature>
<gene>
    <name evidence="3" type="ORF">EV356DRAFT_529369</name>
</gene>
<feature type="compositionally biased region" description="Polar residues" evidence="1">
    <location>
        <begin position="788"/>
        <end position="798"/>
    </location>
</feature>
<dbReference type="OrthoDB" id="243127at2759"/>
<feature type="compositionally biased region" description="Polar residues" evidence="1">
    <location>
        <begin position="738"/>
        <end position="749"/>
    </location>
</feature>
<feature type="region of interest" description="Disordered" evidence="1">
    <location>
        <begin position="621"/>
        <end position="658"/>
    </location>
</feature>
<evidence type="ECO:0000313" key="4">
    <source>
        <dbReference type="Proteomes" id="UP000800092"/>
    </source>
</evidence>
<dbReference type="Proteomes" id="UP000800092">
    <property type="component" value="Unassembled WGS sequence"/>
</dbReference>
<feature type="compositionally biased region" description="Polar residues" evidence="1">
    <location>
        <begin position="45"/>
        <end position="59"/>
    </location>
</feature>
<organism evidence="3 4">
    <name type="scientific">Viridothelium virens</name>
    <name type="common">Speckled blister lichen</name>
    <name type="synonym">Trypethelium virens</name>
    <dbReference type="NCBI Taxonomy" id="1048519"/>
    <lineage>
        <taxon>Eukaryota</taxon>
        <taxon>Fungi</taxon>
        <taxon>Dikarya</taxon>
        <taxon>Ascomycota</taxon>
        <taxon>Pezizomycotina</taxon>
        <taxon>Dothideomycetes</taxon>
        <taxon>Dothideomycetes incertae sedis</taxon>
        <taxon>Trypetheliales</taxon>
        <taxon>Trypetheliaceae</taxon>
        <taxon>Viridothelium</taxon>
    </lineage>
</organism>
<evidence type="ECO:0000256" key="1">
    <source>
        <dbReference type="SAM" id="MobiDB-lite"/>
    </source>
</evidence>
<reference evidence="3" key="1">
    <citation type="journal article" date="2020" name="Stud. Mycol.">
        <title>101 Dothideomycetes genomes: a test case for predicting lifestyles and emergence of pathogens.</title>
        <authorList>
            <person name="Haridas S."/>
            <person name="Albert R."/>
            <person name="Binder M."/>
            <person name="Bloem J."/>
            <person name="Labutti K."/>
            <person name="Salamov A."/>
            <person name="Andreopoulos B."/>
            <person name="Baker S."/>
            <person name="Barry K."/>
            <person name="Bills G."/>
            <person name="Bluhm B."/>
            <person name="Cannon C."/>
            <person name="Castanera R."/>
            <person name="Culley D."/>
            <person name="Daum C."/>
            <person name="Ezra D."/>
            <person name="Gonzalez J."/>
            <person name="Henrissat B."/>
            <person name="Kuo A."/>
            <person name="Liang C."/>
            <person name="Lipzen A."/>
            <person name="Lutzoni F."/>
            <person name="Magnuson J."/>
            <person name="Mondo S."/>
            <person name="Nolan M."/>
            <person name="Ohm R."/>
            <person name="Pangilinan J."/>
            <person name="Park H.-J."/>
            <person name="Ramirez L."/>
            <person name="Alfaro M."/>
            <person name="Sun H."/>
            <person name="Tritt A."/>
            <person name="Yoshinaga Y."/>
            <person name="Zwiers L.-H."/>
            <person name="Turgeon B."/>
            <person name="Goodwin S."/>
            <person name="Spatafora J."/>
            <person name="Crous P."/>
            <person name="Grigoriev I."/>
        </authorList>
    </citation>
    <scope>NUCLEOTIDE SEQUENCE</scope>
    <source>
        <strain evidence="3">Tuck. ex Michener</strain>
    </source>
</reference>
<dbReference type="InterPro" id="IPR047767">
    <property type="entry name" value="PSP1-like"/>
</dbReference>
<feature type="compositionally biased region" description="Polar residues" evidence="1">
    <location>
        <begin position="860"/>
        <end position="869"/>
    </location>
</feature>
<feature type="compositionally biased region" description="Polar residues" evidence="1">
    <location>
        <begin position="139"/>
        <end position="148"/>
    </location>
</feature>
<evidence type="ECO:0000259" key="2">
    <source>
        <dbReference type="PROSITE" id="PS51411"/>
    </source>
</evidence>
<proteinExistence type="predicted"/>
<sequence length="869" mass="93448">MAQASSAAPPSGKTGWPATNIMFHGIRNATPDSDALASSDDENDQLQPIHSIPQPNNQRYGRRASWFGDPQPLPRKVSFTATTGSQPPTPSSEQTGWIAATAGTRPSTSGGSFPWGTNIWSQEGKKDPPARLTEIIPPKTTSAGSNRRASGVQPRPSFGEDVHNSAFPFSIPLHPTPKTYRSMSYSVGQMDDEEDVTPGGSSLSQANASTYSNPAGQYSLTRHPSRPSNELLRGPSGLAQLQEDENEGFGDGSGQGNSADFFDSAAKKLADSIRDLKLSRNSQYQSNRACDEQGPKPEVVKRGQWQTQLGFGGLPEGSQSRRHSFAAGEGVGLQEASSLPGLPFSRDHLGRRTDAPQNYFSSAPRPSASLEQFDQRQWPNPQTDYMASSMQVAPKVAQEMANHEDMTNHYVVTFKCSRAEVFYIPHNMGLEVKPGDMVIVEADRGFDIGTVMYAELNMRQARIRKEELAIEHHRWLTTFSKSNRKLAEAAIQGKTLPGAGFNANTVIPGEQHGGRAKLIKSLARPHEIHLLTDKEGNEEKAKRICQHKVAEHRLPMEILDAEFQLDFKKLTFYYYAETYIDFTNLVGDLFKVWKTRIWMSAINPASFASAHQSNTAPVGLGPGVVSQTGESTYSPLGAPSARAKGSRRQQAQQNTVPQQGMYTQSGGLMYWIPPPDQGSAPVCLGTALSPEEAAGAQARIQQPSQPGPSFNQPFQPAMSTAPTSNFGAPPQYPPSPFTGGNFSQASSQYSPFPNSANAPPSTTVPTTTNASGHIRTSGPASGAAPPRSNWNSTGGTRNVTERPGSGTAPPGATASPSTTTPTGQWFNPPPISSASSTGRPYDPFAHEFVPGRSEGARGGTASQGQGWQK</sequence>
<dbReference type="GO" id="GO:0005737">
    <property type="term" value="C:cytoplasm"/>
    <property type="evidence" value="ECO:0007669"/>
    <property type="project" value="TreeGrafter"/>
</dbReference>
<feature type="compositionally biased region" description="Low complexity" evidence="1">
    <location>
        <begin position="750"/>
        <end position="761"/>
    </location>
</feature>
<dbReference type="AlphaFoldDB" id="A0A6A6HJR2"/>